<dbReference type="GO" id="GO:0006515">
    <property type="term" value="P:protein quality control for misfolded or incompletely synthesized proteins"/>
    <property type="evidence" value="ECO:0007669"/>
    <property type="project" value="TreeGrafter"/>
</dbReference>
<evidence type="ECO:0000256" key="7">
    <source>
        <dbReference type="RuleBase" id="RU000549"/>
    </source>
</evidence>
<gene>
    <name evidence="9" type="primary">clpP</name>
</gene>
<evidence type="ECO:0000256" key="8">
    <source>
        <dbReference type="RuleBase" id="RU003567"/>
    </source>
</evidence>
<dbReference type="AlphaFoldDB" id="A0A7R6ULF2"/>
<dbReference type="CDD" id="cd07017">
    <property type="entry name" value="S14_ClpP_2"/>
    <property type="match status" value="1"/>
</dbReference>
<evidence type="ECO:0000313" key="9">
    <source>
        <dbReference type="EMBL" id="BCA78180.1"/>
    </source>
</evidence>
<evidence type="ECO:0000256" key="3">
    <source>
        <dbReference type="ARBA" id="ARBA00022801"/>
    </source>
</evidence>
<dbReference type="SUPFAM" id="SSF52096">
    <property type="entry name" value="ClpP/crotonase"/>
    <property type="match status" value="1"/>
</dbReference>
<feature type="active site" evidence="6">
    <location>
        <position position="416"/>
    </location>
</feature>
<sequence>MPIGVPRIIYCWGEELPAQWTDIYNFIFRRRMVFLMQYLDDELCNQICGLLINIHMEDRSKELEKKEMEKSGLFKSATTKTKALDALKKENLSDLKNKSSKRPKRPEDLLTSDQDFGIEDNHMLEQYTLQKITTEWLNWNAQFFDYSDEQTKTNIPYLYYLADILSKDFSKDSASLKYATNDKATAEITKLIHCLKNSSNYQRDGLKSNLDVYSPFRLLANFAPQNYNLANLNPKKGNFEEILATLKKSSTNTNKNVTKKLIDNMSHTKQLQTPQNLLASSEKALGQRRLKRSYSTTNNKSNFVGQHIKELTNSNSLKAYNYLDQKSPTSEAIGSLYRKQTERVIQEEESKKVFMIINSFGGSVGNGITVHDALQFIKAGSLTLALGVAASAASLALAGGTIGERYVTEGCHTMIHQPESSINGQASDIWIDSQEIMKIRLDVAEIYSLSTYRPRHKILRDLDRDFYLTAMETIYYGLADEIATNDVMHEIIEMTSKVWDYHDSKQQRLLETRDSQTSGLDTQAQN</sequence>
<evidence type="ECO:0000256" key="5">
    <source>
        <dbReference type="PROSITE-ProRule" id="PRU10085"/>
    </source>
</evidence>
<geneLocation type="chloroplast" evidence="9"/>
<dbReference type="GO" id="GO:0004252">
    <property type="term" value="F:serine-type endopeptidase activity"/>
    <property type="evidence" value="ECO:0007669"/>
    <property type="project" value="UniProtKB-EC"/>
</dbReference>
<dbReference type="PROSITE" id="PS00381">
    <property type="entry name" value="CLP_PROTEASE_SER"/>
    <property type="match status" value="1"/>
</dbReference>
<evidence type="ECO:0000256" key="2">
    <source>
        <dbReference type="ARBA" id="ARBA00022670"/>
    </source>
</evidence>
<dbReference type="InterPro" id="IPR018215">
    <property type="entry name" value="ClpP_Ser_AS"/>
</dbReference>
<feature type="active site" evidence="5">
    <location>
        <position position="391"/>
    </location>
</feature>
<keyword evidence="9" id="KW-0150">Chloroplast</keyword>
<dbReference type="InterPro" id="IPR023562">
    <property type="entry name" value="ClpP/TepA"/>
</dbReference>
<dbReference type="PROSITE" id="PS00382">
    <property type="entry name" value="CLP_PROTEASE_HIS"/>
    <property type="match status" value="1"/>
</dbReference>
<dbReference type="EMBL" id="LC523992">
    <property type="protein sequence ID" value="BCA78180.1"/>
    <property type="molecule type" value="Genomic_DNA"/>
</dbReference>
<evidence type="ECO:0000256" key="6">
    <source>
        <dbReference type="PROSITE-ProRule" id="PRU10086"/>
    </source>
</evidence>
<dbReference type="GO" id="GO:0009536">
    <property type="term" value="C:plastid"/>
    <property type="evidence" value="ECO:0007669"/>
    <property type="project" value="UniProtKB-ARBA"/>
</dbReference>
<keyword evidence="3 7" id="KW-0378">Hydrolase</keyword>
<dbReference type="GO" id="GO:0009368">
    <property type="term" value="C:endopeptidase Clp complex"/>
    <property type="evidence" value="ECO:0007669"/>
    <property type="project" value="TreeGrafter"/>
</dbReference>
<dbReference type="PANTHER" id="PTHR10381">
    <property type="entry name" value="ATP-DEPENDENT CLP PROTEASE PROTEOLYTIC SUBUNIT"/>
    <property type="match status" value="1"/>
</dbReference>
<keyword evidence="2 7" id="KW-0645">Protease</keyword>
<dbReference type="InterPro" id="IPR001907">
    <property type="entry name" value="ClpP"/>
</dbReference>
<dbReference type="Pfam" id="PF00574">
    <property type="entry name" value="CLP_protease"/>
    <property type="match status" value="1"/>
</dbReference>
<evidence type="ECO:0000256" key="1">
    <source>
        <dbReference type="ARBA" id="ARBA00007039"/>
    </source>
</evidence>
<dbReference type="InterPro" id="IPR029045">
    <property type="entry name" value="ClpP/crotonase-like_dom_sf"/>
</dbReference>
<dbReference type="PRINTS" id="PR00127">
    <property type="entry name" value="CLPPROTEASEP"/>
</dbReference>
<dbReference type="EC" id="3.4.21.92" evidence="7"/>
<dbReference type="Gene3D" id="3.90.226.10">
    <property type="entry name" value="2-enoyl-CoA Hydratase, Chain A, domain 1"/>
    <property type="match status" value="1"/>
</dbReference>
<evidence type="ECO:0000256" key="4">
    <source>
        <dbReference type="ARBA" id="ARBA00022825"/>
    </source>
</evidence>
<organism evidence="9">
    <name type="scientific">Astrephomene gubernaculifera</name>
    <dbReference type="NCBI Taxonomy" id="47775"/>
    <lineage>
        <taxon>Eukaryota</taxon>
        <taxon>Viridiplantae</taxon>
        <taxon>Chlorophyta</taxon>
        <taxon>core chlorophytes</taxon>
        <taxon>Chlorophyceae</taxon>
        <taxon>CS clade</taxon>
        <taxon>Chlamydomonadales</taxon>
        <taxon>Astrephomenaceae</taxon>
        <taxon>Astrephomene</taxon>
    </lineage>
</organism>
<dbReference type="InterPro" id="IPR033135">
    <property type="entry name" value="ClpP_His_AS"/>
</dbReference>
<dbReference type="PANTHER" id="PTHR10381:SF11">
    <property type="entry name" value="ATP-DEPENDENT CLP PROTEASE PROTEOLYTIC SUBUNIT, MITOCHONDRIAL"/>
    <property type="match status" value="1"/>
</dbReference>
<dbReference type="GO" id="GO:0004176">
    <property type="term" value="F:ATP-dependent peptidase activity"/>
    <property type="evidence" value="ECO:0007669"/>
    <property type="project" value="InterPro"/>
</dbReference>
<proteinExistence type="inferred from homology"/>
<keyword evidence="9" id="KW-0934">Plastid</keyword>
<comment type="similarity">
    <text evidence="1 8">Belongs to the peptidase S14 family.</text>
</comment>
<dbReference type="GO" id="GO:0051117">
    <property type="term" value="F:ATPase binding"/>
    <property type="evidence" value="ECO:0007669"/>
    <property type="project" value="TreeGrafter"/>
</dbReference>
<protein>
    <recommendedName>
        <fullName evidence="8">ATP-dependent Clp protease proteolytic subunit</fullName>
        <ecNumber evidence="7">3.4.21.92</ecNumber>
    </recommendedName>
</protein>
<name>A0A7R6ULF2_9CHLO</name>
<keyword evidence="4 7" id="KW-0720">Serine protease</keyword>
<reference evidence="9" key="1">
    <citation type="submission" date="2020-02" db="EMBL/GenBank/DDBJ databases">
        <title>The plastid genome of Astrephomene gubernaculifera.</title>
        <authorList>
            <person name="Suguchi A."/>
            <person name="Yamashita S."/>
            <person name="Nozaki H."/>
        </authorList>
    </citation>
    <scope>NUCLEOTIDE SEQUENCE</scope>
    <source>
        <strain evidence="9">NIES-4017</strain>
    </source>
</reference>
<accession>A0A7R6ULF2</accession>